<gene>
    <name evidence="1" type="ORF">PXH66_14065</name>
</gene>
<dbReference type="Proteomes" id="UP001218638">
    <property type="component" value="Chromosome"/>
</dbReference>
<dbReference type="EMBL" id="CP119075">
    <property type="protein sequence ID" value="WED63461.1"/>
    <property type="molecule type" value="Genomic_DNA"/>
</dbReference>
<evidence type="ECO:0000313" key="1">
    <source>
        <dbReference type="EMBL" id="WED63461.1"/>
    </source>
</evidence>
<reference evidence="1" key="1">
    <citation type="submission" date="2023-03" db="EMBL/GenBank/DDBJ databases">
        <title>Lomoglobus Profundus gen. nov., sp. nov., a novel member of the phylum Verrucomicrobia, isolated from deep-marine sediment of South China Sea.</title>
        <authorList>
            <person name="Ahmad T."/>
            <person name="Ishaq S.E."/>
            <person name="Wang F."/>
        </authorList>
    </citation>
    <scope>NUCLEOTIDE SEQUENCE</scope>
    <source>
        <strain evidence="1">LMO-M01</strain>
    </source>
</reference>
<evidence type="ECO:0000313" key="2">
    <source>
        <dbReference type="Proteomes" id="UP001218638"/>
    </source>
</evidence>
<protein>
    <submittedName>
        <fullName evidence="1">DUF6172 family protein</fullName>
    </submittedName>
</protein>
<keyword evidence="2" id="KW-1185">Reference proteome</keyword>
<dbReference type="RefSeq" id="WP_330929161.1">
    <property type="nucleotide sequence ID" value="NZ_CP119075.1"/>
</dbReference>
<dbReference type="KEGG" id="slom:PXH66_14065"/>
<name>A0AAE9ZUD2_9BACT</name>
<dbReference type="InterPro" id="IPR046170">
    <property type="entry name" value="DUF6172"/>
</dbReference>
<dbReference type="Pfam" id="PF19669">
    <property type="entry name" value="DUF6172"/>
    <property type="match status" value="1"/>
</dbReference>
<accession>A0AAE9ZUD2</accession>
<proteinExistence type="predicted"/>
<dbReference type="AlphaFoldDB" id="A0AAE9ZUD2"/>
<organism evidence="1 2">
    <name type="scientific">Synoicihabitans lomoniglobus</name>
    <dbReference type="NCBI Taxonomy" id="2909285"/>
    <lineage>
        <taxon>Bacteria</taxon>
        <taxon>Pseudomonadati</taxon>
        <taxon>Verrucomicrobiota</taxon>
        <taxon>Opitutia</taxon>
        <taxon>Opitutales</taxon>
        <taxon>Opitutaceae</taxon>
        <taxon>Synoicihabitans</taxon>
    </lineage>
</organism>
<sequence length="98" mass="11090">MKKSFSLTAPGKEDARVRDKIRHELNKYAKRERKKDVPEGYFRWDLNCRVGADEESATAMPFKDMANTIDTIAATGAPKVFVEIEAVALKRSARTKES</sequence>